<proteinExistence type="predicted"/>
<dbReference type="GO" id="GO:0003723">
    <property type="term" value="F:RNA binding"/>
    <property type="evidence" value="ECO:0007669"/>
    <property type="project" value="InterPro"/>
</dbReference>
<name>A0A9N8ELB8_9STRA</name>
<dbReference type="AlphaFoldDB" id="A0A9N8ELB8"/>
<evidence type="ECO:0000313" key="3">
    <source>
        <dbReference type="Proteomes" id="UP001153069"/>
    </source>
</evidence>
<dbReference type="InterPro" id="IPR036612">
    <property type="entry name" value="KH_dom_type_1_sf"/>
</dbReference>
<keyword evidence="3" id="KW-1185">Reference proteome</keyword>
<feature type="compositionally biased region" description="Polar residues" evidence="1">
    <location>
        <begin position="416"/>
        <end position="432"/>
    </location>
</feature>
<dbReference type="SUPFAM" id="SSF54791">
    <property type="entry name" value="Eukaryotic type KH-domain (KH-domain type I)"/>
    <property type="match status" value="1"/>
</dbReference>
<comment type="caution">
    <text evidence="2">The sequence shown here is derived from an EMBL/GenBank/DDBJ whole genome shotgun (WGS) entry which is preliminary data.</text>
</comment>
<accession>A0A9N8ELB8</accession>
<evidence type="ECO:0000313" key="2">
    <source>
        <dbReference type="EMBL" id="CAB9523187.1"/>
    </source>
</evidence>
<dbReference type="Proteomes" id="UP001153069">
    <property type="component" value="Unassembled WGS sequence"/>
</dbReference>
<feature type="compositionally biased region" description="Basic and acidic residues" evidence="1">
    <location>
        <begin position="268"/>
        <end position="277"/>
    </location>
</feature>
<evidence type="ECO:0008006" key="4">
    <source>
        <dbReference type="Google" id="ProtNLM"/>
    </source>
</evidence>
<gene>
    <name evidence="2" type="ORF">SEMRO_1387_G268370.1</name>
</gene>
<feature type="region of interest" description="Disordered" evidence="1">
    <location>
        <begin position="244"/>
        <end position="277"/>
    </location>
</feature>
<feature type="compositionally biased region" description="Low complexity" evidence="1">
    <location>
        <begin position="372"/>
        <end position="387"/>
    </location>
</feature>
<protein>
    <recommendedName>
        <fullName evidence="4">K Homology domain-containing protein</fullName>
    </recommendedName>
</protein>
<feature type="region of interest" description="Disordered" evidence="1">
    <location>
        <begin position="409"/>
        <end position="433"/>
    </location>
</feature>
<feature type="compositionally biased region" description="Polar residues" evidence="1">
    <location>
        <begin position="250"/>
        <end position="267"/>
    </location>
</feature>
<dbReference type="EMBL" id="CAICTM010001385">
    <property type="protein sequence ID" value="CAB9523187.1"/>
    <property type="molecule type" value="Genomic_DNA"/>
</dbReference>
<reference evidence="2" key="1">
    <citation type="submission" date="2020-06" db="EMBL/GenBank/DDBJ databases">
        <authorList>
            <consortium name="Plant Systems Biology data submission"/>
        </authorList>
    </citation>
    <scope>NUCLEOTIDE SEQUENCE</scope>
    <source>
        <strain evidence="2">D6</strain>
    </source>
</reference>
<feature type="compositionally biased region" description="Polar residues" evidence="1">
    <location>
        <begin position="345"/>
        <end position="367"/>
    </location>
</feature>
<evidence type="ECO:0000256" key="1">
    <source>
        <dbReference type="SAM" id="MobiDB-lite"/>
    </source>
</evidence>
<feature type="region of interest" description="Disordered" evidence="1">
    <location>
        <begin position="325"/>
        <end position="392"/>
    </location>
</feature>
<organism evidence="2 3">
    <name type="scientific">Seminavis robusta</name>
    <dbReference type="NCBI Taxonomy" id="568900"/>
    <lineage>
        <taxon>Eukaryota</taxon>
        <taxon>Sar</taxon>
        <taxon>Stramenopiles</taxon>
        <taxon>Ochrophyta</taxon>
        <taxon>Bacillariophyta</taxon>
        <taxon>Bacillariophyceae</taxon>
        <taxon>Bacillariophycidae</taxon>
        <taxon>Naviculales</taxon>
        <taxon>Naviculaceae</taxon>
        <taxon>Seminavis</taxon>
    </lineage>
</organism>
<feature type="compositionally biased region" description="Low complexity" evidence="1">
    <location>
        <begin position="325"/>
        <end position="335"/>
    </location>
</feature>
<feature type="region of interest" description="Disordered" evidence="1">
    <location>
        <begin position="473"/>
        <end position="517"/>
    </location>
</feature>
<sequence>MVQPCLESAQLIEDSDIDGLYGDCPVKLKSNPTTESTCAKKDPELELPTQCLSHDFVPFPPHQANKCTFPPGARVVICRYNGAIDSNGPSSALLVSQVLHGKVRNVGASARCNQTVETLYQVVLNDKASTMITTGERDIQLAIGAPVWIRMAETDMYRPAVVVQSQHFPVFNDDPVLSSHVMYSVQALVGNCMVYHGLLMDHLIYRSSARPPKFESSRASSIPKVPPKATISLSSATVLVPSAEAPKEFPSSQTKSSATTEPILQQRQHADTNEKPIKEGAQLDLDEVIAANMEQTKLVDNASHLQQDKCKKAKSLGPLKKRALVVQQSSRVPSVSPNPPRPSASGDQESNQAGEISTQSSSLALRNTTRKPVVLSPEESSPERSLSFISPKPTERSLLSEFTDAAKKVSPLPNDASESGTNWMLSPPNSKPSMRRAMEVGALAQFSTSRVSTNKLASLLSPRKNRTVTFGQVRYHPHPDSDSNTRATEIPKGTAATTDSAHKPRSGIASRPKSRAVPVFNRDPSPFQFIKFGVEHQVNVVLRELRTTAAKDMLDQTCLKYQIIGSCWEGCKRQQNHVKLTLKTTALLEDALGRWIGQTGPIFCQPASSTSDTMNRFRASTTKCKLYFHAVPREASFHQSIHASHLAVMYLPVCFGEDLIVDTIIGKDGATVRELCDMFSCSIKVEGLPTSHTGSSPIVVQIKASSSRDLDFCRFAIENALFRATPWHLRALMLYDLADTNNYRYKKGKIVRTLNPHAKDHSTCELQHVTIIRASRARGATRDGTDMIKQAHPNCQIELIKRSSAWPSICAHFVITGLKFKDVQKCRDSTMELMKHGRSPRKGQHKT</sequence>